<feature type="compositionally biased region" description="Polar residues" evidence="1">
    <location>
        <begin position="30"/>
        <end position="43"/>
    </location>
</feature>
<evidence type="ECO:0000256" key="1">
    <source>
        <dbReference type="SAM" id="MobiDB-lite"/>
    </source>
</evidence>
<organism evidence="3 4">
    <name type="scientific">Buddleja alternifolia</name>
    <dbReference type="NCBI Taxonomy" id="168488"/>
    <lineage>
        <taxon>Eukaryota</taxon>
        <taxon>Viridiplantae</taxon>
        <taxon>Streptophyta</taxon>
        <taxon>Embryophyta</taxon>
        <taxon>Tracheophyta</taxon>
        <taxon>Spermatophyta</taxon>
        <taxon>Magnoliopsida</taxon>
        <taxon>eudicotyledons</taxon>
        <taxon>Gunneridae</taxon>
        <taxon>Pentapetalae</taxon>
        <taxon>asterids</taxon>
        <taxon>lamiids</taxon>
        <taxon>Lamiales</taxon>
        <taxon>Scrophulariaceae</taxon>
        <taxon>Buddlejeae</taxon>
        <taxon>Buddleja</taxon>
    </lineage>
</organism>
<reference evidence="3" key="1">
    <citation type="submission" date="2019-10" db="EMBL/GenBank/DDBJ databases">
        <authorList>
            <person name="Zhang R."/>
            <person name="Pan Y."/>
            <person name="Wang J."/>
            <person name="Ma R."/>
            <person name="Yu S."/>
        </authorList>
    </citation>
    <scope>NUCLEOTIDE SEQUENCE</scope>
    <source>
        <strain evidence="3">LA-IB0</strain>
        <tissue evidence="3">Leaf</tissue>
    </source>
</reference>
<dbReference type="PANTHER" id="PTHR14523">
    <property type="entry name" value="UNCHARACTERIZED PROTEIN C17ORF53 HOMOLOG"/>
    <property type="match status" value="1"/>
</dbReference>
<dbReference type="PANTHER" id="PTHR14523:SF1">
    <property type="entry name" value="HOMOLOGOUS RECOMBINATION OB-FOLD PROTEIN"/>
    <property type="match status" value="1"/>
</dbReference>
<comment type="caution">
    <text evidence="3">The sequence shown here is derived from an EMBL/GenBank/DDBJ whole genome shotgun (WGS) entry which is preliminary data.</text>
</comment>
<keyword evidence="4" id="KW-1185">Reference proteome</keyword>
<dbReference type="EMBL" id="WHWC01000002">
    <property type="protein sequence ID" value="KAG8388036.1"/>
    <property type="molecule type" value="Genomic_DNA"/>
</dbReference>
<feature type="region of interest" description="Disordered" evidence="1">
    <location>
        <begin position="17"/>
        <end position="54"/>
    </location>
</feature>
<feature type="domain" description="Homologous recombination OB-fold protein OB-fold" evidence="2">
    <location>
        <begin position="165"/>
        <end position="249"/>
    </location>
</feature>
<evidence type="ECO:0000313" key="4">
    <source>
        <dbReference type="Proteomes" id="UP000826271"/>
    </source>
</evidence>
<evidence type="ECO:0000313" key="3">
    <source>
        <dbReference type="EMBL" id="KAG8388036.1"/>
    </source>
</evidence>
<protein>
    <recommendedName>
        <fullName evidence="2">Homologous recombination OB-fold protein OB-fold domain-containing protein</fullName>
    </recommendedName>
</protein>
<dbReference type="GO" id="GO:0000725">
    <property type="term" value="P:recombinational repair"/>
    <property type="evidence" value="ECO:0007669"/>
    <property type="project" value="InterPro"/>
</dbReference>
<accession>A0AAV6Y583</accession>
<dbReference type="AlphaFoldDB" id="A0AAV6Y583"/>
<proteinExistence type="predicted"/>
<sequence>MEVEAWEALDVDDSDLPSLLRPCKHRRRSTSPTAKALTSQSLSEENHPQPPVSTSCLLRTIPGPAAAVQAAMLRKNLDRQHHNFSHTTQEHHNPVPVGFNHNNSYNDGVISTQDYIRRAMEDTSEFDDDFTRHPWISALQFLGAEDGVIRSTPISSIKKCLNAGKVDQVVAVIKTCTPNGLGGLKVMLKDPTGTVGGSIHHKVLCENEFGKNITIGAVLILQKVAIFAPVRSAHYLNITSRNLVKVFCRDAGSSSKTNNSAYPIQYAYPDIENCGKAKTLEKTSTTQNSTNGNTAIEKRECTRAENLQNVSAAVRRRHINLSQDACNKIPEDIIRTRITDDQREFVNGSDKVAKGGNLEGSLLDNTDNMTNPMEKSTGDEIEVINEGQMQKQPLILKPSLPQWTDEQLDELFAGDEEDDSLF</sequence>
<dbReference type="InterPro" id="IPR058570">
    <property type="entry name" value="HROB_OB"/>
</dbReference>
<dbReference type="Pfam" id="PF15072">
    <property type="entry name" value="HROB"/>
    <property type="match status" value="1"/>
</dbReference>
<dbReference type="InterPro" id="IPR028045">
    <property type="entry name" value="HROB"/>
</dbReference>
<dbReference type="Proteomes" id="UP000826271">
    <property type="component" value="Unassembled WGS sequence"/>
</dbReference>
<name>A0AAV6Y583_9LAMI</name>
<evidence type="ECO:0000259" key="2">
    <source>
        <dbReference type="Pfam" id="PF15072"/>
    </source>
</evidence>
<gene>
    <name evidence="3" type="ORF">BUALT_Bualt02G0083400</name>
</gene>